<sequence length="215" mass="23255">MLADLDQSTDSDSSDSSEERRSGRRCLGQRASGRILESSGHESPSSGSASSSSTAAVDRQPTPRLRQSSFESAHDDEFSFRRQASKSSRNSERSLAKAVVTPWVVPCKGSEKPVSPHKAKPPPGRPPPPGRTPPGRFQPHAKDTWLQLVSSFICFLPVLFCFVFVVVVVVVVFLSPSNNSSPSSGRLAAPLPQGTCPLSWARVLGRGLETWICLR</sequence>
<evidence type="ECO:0000256" key="2">
    <source>
        <dbReference type="SAM" id="Phobius"/>
    </source>
</evidence>
<keyword evidence="2" id="KW-0472">Membrane</keyword>
<accession>A0A813I2F9</accession>
<reference evidence="3" key="1">
    <citation type="submission" date="2021-02" db="EMBL/GenBank/DDBJ databases">
        <authorList>
            <person name="Dougan E. K."/>
            <person name="Rhodes N."/>
            <person name="Thang M."/>
            <person name="Chan C."/>
        </authorList>
    </citation>
    <scope>NUCLEOTIDE SEQUENCE</scope>
</reference>
<dbReference type="Proteomes" id="UP000626109">
    <property type="component" value="Unassembled WGS sequence"/>
</dbReference>
<feature type="region of interest" description="Disordered" evidence="1">
    <location>
        <begin position="109"/>
        <end position="138"/>
    </location>
</feature>
<name>A0A813I2F9_POLGL</name>
<dbReference type="AlphaFoldDB" id="A0A813I2F9"/>
<dbReference type="EMBL" id="CAJNNW010003918">
    <property type="protein sequence ID" value="CAE8645880.1"/>
    <property type="molecule type" value="Genomic_DNA"/>
</dbReference>
<evidence type="ECO:0000256" key="1">
    <source>
        <dbReference type="SAM" id="MobiDB-lite"/>
    </source>
</evidence>
<evidence type="ECO:0000313" key="4">
    <source>
        <dbReference type="Proteomes" id="UP000626109"/>
    </source>
</evidence>
<proteinExistence type="predicted"/>
<feature type="compositionally biased region" description="Low complexity" evidence="1">
    <location>
        <begin position="37"/>
        <end position="53"/>
    </location>
</feature>
<comment type="caution">
    <text evidence="3">The sequence shown here is derived from an EMBL/GenBank/DDBJ whole genome shotgun (WGS) entry which is preliminary data.</text>
</comment>
<feature type="transmembrane region" description="Helical" evidence="2">
    <location>
        <begin position="145"/>
        <end position="174"/>
    </location>
</feature>
<feature type="region of interest" description="Disordered" evidence="1">
    <location>
        <begin position="1"/>
        <end position="93"/>
    </location>
</feature>
<protein>
    <submittedName>
        <fullName evidence="3">Uncharacterized protein</fullName>
    </submittedName>
</protein>
<gene>
    <name evidence="3" type="ORF">PGLA2088_LOCUS4299</name>
</gene>
<keyword evidence="2" id="KW-0812">Transmembrane</keyword>
<feature type="compositionally biased region" description="Acidic residues" evidence="1">
    <location>
        <begin position="7"/>
        <end position="16"/>
    </location>
</feature>
<keyword evidence="2" id="KW-1133">Transmembrane helix</keyword>
<evidence type="ECO:0000313" key="3">
    <source>
        <dbReference type="EMBL" id="CAE8645880.1"/>
    </source>
</evidence>
<organism evidence="3 4">
    <name type="scientific">Polarella glacialis</name>
    <name type="common">Dinoflagellate</name>
    <dbReference type="NCBI Taxonomy" id="89957"/>
    <lineage>
        <taxon>Eukaryota</taxon>
        <taxon>Sar</taxon>
        <taxon>Alveolata</taxon>
        <taxon>Dinophyceae</taxon>
        <taxon>Suessiales</taxon>
        <taxon>Suessiaceae</taxon>
        <taxon>Polarella</taxon>
    </lineage>
</organism>
<feature type="compositionally biased region" description="Pro residues" evidence="1">
    <location>
        <begin position="121"/>
        <end position="132"/>
    </location>
</feature>